<dbReference type="Proteomes" id="UP001221142">
    <property type="component" value="Unassembled WGS sequence"/>
</dbReference>
<keyword evidence="2" id="KW-1185">Reference proteome</keyword>
<protein>
    <recommendedName>
        <fullName evidence="3">F-box domain-containing protein</fullName>
    </recommendedName>
</protein>
<organism evidence="1 2">
    <name type="scientific">Roridomyces roridus</name>
    <dbReference type="NCBI Taxonomy" id="1738132"/>
    <lineage>
        <taxon>Eukaryota</taxon>
        <taxon>Fungi</taxon>
        <taxon>Dikarya</taxon>
        <taxon>Basidiomycota</taxon>
        <taxon>Agaricomycotina</taxon>
        <taxon>Agaricomycetes</taxon>
        <taxon>Agaricomycetidae</taxon>
        <taxon>Agaricales</taxon>
        <taxon>Marasmiineae</taxon>
        <taxon>Mycenaceae</taxon>
        <taxon>Roridomyces</taxon>
    </lineage>
</organism>
<proteinExistence type="predicted"/>
<evidence type="ECO:0000313" key="2">
    <source>
        <dbReference type="Proteomes" id="UP001221142"/>
    </source>
</evidence>
<name>A0AAD7BEJ8_9AGAR</name>
<evidence type="ECO:0008006" key="3">
    <source>
        <dbReference type="Google" id="ProtNLM"/>
    </source>
</evidence>
<dbReference type="AlphaFoldDB" id="A0AAD7BEJ8"/>
<accession>A0AAD7BEJ8</accession>
<dbReference type="EMBL" id="JARKIF010000019">
    <property type="protein sequence ID" value="KAJ7618596.1"/>
    <property type="molecule type" value="Genomic_DNA"/>
</dbReference>
<evidence type="ECO:0000313" key="1">
    <source>
        <dbReference type="EMBL" id="KAJ7618596.1"/>
    </source>
</evidence>
<comment type="caution">
    <text evidence="1">The sequence shown here is derived from an EMBL/GenBank/DDBJ whole genome shotgun (WGS) entry which is preliminary data.</text>
</comment>
<gene>
    <name evidence="1" type="ORF">FB45DRAFT_169540</name>
</gene>
<reference evidence="1" key="1">
    <citation type="submission" date="2023-03" db="EMBL/GenBank/DDBJ databases">
        <title>Massive genome expansion in bonnet fungi (Mycena s.s.) driven by repeated elements and novel gene families across ecological guilds.</title>
        <authorList>
            <consortium name="Lawrence Berkeley National Laboratory"/>
            <person name="Harder C.B."/>
            <person name="Miyauchi S."/>
            <person name="Viragh M."/>
            <person name="Kuo A."/>
            <person name="Thoen E."/>
            <person name="Andreopoulos B."/>
            <person name="Lu D."/>
            <person name="Skrede I."/>
            <person name="Drula E."/>
            <person name="Henrissat B."/>
            <person name="Morin E."/>
            <person name="Kohler A."/>
            <person name="Barry K."/>
            <person name="LaButti K."/>
            <person name="Morin E."/>
            <person name="Salamov A."/>
            <person name="Lipzen A."/>
            <person name="Mereny Z."/>
            <person name="Hegedus B."/>
            <person name="Baldrian P."/>
            <person name="Stursova M."/>
            <person name="Weitz H."/>
            <person name="Taylor A."/>
            <person name="Grigoriev I.V."/>
            <person name="Nagy L.G."/>
            <person name="Martin F."/>
            <person name="Kauserud H."/>
        </authorList>
    </citation>
    <scope>NUCLEOTIDE SEQUENCE</scope>
    <source>
        <strain evidence="1">9284</strain>
    </source>
</reference>
<sequence length="241" mass="27272">MPSPFDDDLSRPLDTPFSKTFLEGGHQVSSADLRLASKVIIEGERRIVDLDSAIAQAKFELERMTHARVVIQGQVARHKNATRAFRRLPPEIVGKILISAAPVSDPDDVMESPWYLGHICRYWREVAISVPSLWSEICIMHRREPFPLLETLLSRCSSGPLKVLYWSTSKPDPRLLSMLVECSERWTFASLLLNPHNFGEIGPIRGRIPQLRHLRIEVVTFWSPGATSKTQIQPFDIAPAL</sequence>